<reference evidence="1" key="1">
    <citation type="submission" date="2020-05" db="EMBL/GenBank/DDBJ databases">
        <authorList>
            <person name="Chiriac C."/>
            <person name="Salcher M."/>
            <person name="Ghai R."/>
            <person name="Kavagutti S V."/>
        </authorList>
    </citation>
    <scope>NUCLEOTIDE SEQUENCE</scope>
</reference>
<dbReference type="EMBL" id="CAFBQP010000105">
    <property type="protein sequence ID" value="CAB5067574.1"/>
    <property type="molecule type" value="Genomic_DNA"/>
</dbReference>
<accession>A0A6J7UM66</accession>
<evidence type="ECO:0000313" key="1">
    <source>
        <dbReference type="EMBL" id="CAB5067574.1"/>
    </source>
</evidence>
<sequence>MPIEHDALFPPQFPMGPLASKVTTPVFGPLVGTFRIVPCQLATMITLPAESTARALGRPITTENASAP</sequence>
<name>A0A6J7UM66_9ZZZZ</name>
<proteinExistence type="predicted"/>
<protein>
    <submittedName>
        <fullName evidence="1">Unannotated protein</fullName>
    </submittedName>
</protein>
<dbReference type="AlphaFoldDB" id="A0A6J7UM66"/>
<organism evidence="1">
    <name type="scientific">freshwater metagenome</name>
    <dbReference type="NCBI Taxonomy" id="449393"/>
    <lineage>
        <taxon>unclassified sequences</taxon>
        <taxon>metagenomes</taxon>
        <taxon>ecological metagenomes</taxon>
    </lineage>
</organism>
<gene>
    <name evidence="1" type="ORF">UFOPK4306_02116</name>
</gene>